<evidence type="ECO:0000313" key="3">
    <source>
        <dbReference type="Proteomes" id="UP001595821"/>
    </source>
</evidence>
<evidence type="ECO:0000313" key="2">
    <source>
        <dbReference type="EMBL" id="MFC4247138.1"/>
    </source>
</evidence>
<evidence type="ECO:0000259" key="1">
    <source>
        <dbReference type="Pfam" id="PF24035"/>
    </source>
</evidence>
<name>A0ABD5NYW8_9EURY</name>
<dbReference type="InterPro" id="IPR055768">
    <property type="entry name" value="DUF7344"/>
</dbReference>
<dbReference type="Pfam" id="PF24035">
    <property type="entry name" value="DUF7344"/>
    <property type="match status" value="1"/>
</dbReference>
<comment type="caution">
    <text evidence="2">The sequence shown here is derived from an EMBL/GenBank/DDBJ whole genome shotgun (WGS) entry which is preliminary data.</text>
</comment>
<dbReference type="InterPro" id="IPR036388">
    <property type="entry name" value="WH-like_DNA-bd_sf"/>
</dbReference>
<dbReference type="EMBL" id="JBHSDJ010000029">
    <property type="protein sequence ID" value="MFC4247138.1"/>
    <property type="molecule type" value="Genomic_DNA"/>
</dbReference>
<dbReference type="GeneID" id="71853778"/>
<feature type="domain" description="DUF7344" evidence="1">
    <location>
        <begin position="26"/>
        <end position="95"/>
    </location>
</feature>
<dbReference type="AlphaFoldDB" id="A0ABD5NYW8"/>
<proteinExistence type="predicted"/>
<reference evidence="2 3" key="1">
    <citation type="journal article" date="2014" name="Int. J. Syst. Evol. Microbiol.">
        <title>Complete genome sequence of Corynebacterium casei LMG S-19264T (=DSM 44701T), isolated from a smear-ripened cheese.</title>
        <authorList>
            <consortium name="US DOE Joint Genome Institute (JGI-PGF)"/>
            <person name="Walter F."/>
            <person name="Albersmeier A."/>
            <person name="Kalinowski J."/>
            <person name="Ruckert C."/>
        </authorList>
    </citation>
    <scope>NUCLEOTIDE SEQUENCE [LARGE SCALE GENOMIC DNA]</scope>
    <source>
        <strain evidence="2 3">IBRC-M 10912</strain>
    </source>
</reference>
<organism evidence="2 3">
    <name type="scientific">Natribaculum luteum</name>
    <dbReference type="NCBI Taxonomy" id="1586232"/>
    <lineage>
        <taxon>Archaea</taxon>
        <taxon>Methanobacteriati</taxon>
        <taxon>Methanobacteriota</taxon>
        <taxon>Stenosarchaea group</taxon>
        <taxon>Halobacteria</taxon>
        <taxon>Halobacteriales</taxon>
        <taxon>Natrialbaceae</taxon>
        <taxon>Natribaculum</taxon>
    </lineage>
</organism>
<accession>A0ABD5NYW8</accession>
<dbReference type="Gene3D" id="1.10.10.10">
    <property type="entry name" value="Winged helix-like DNA-binding domain superfamily/Winged helix DNA-binding domain"/>
    <property type="match status" value="1"/>
</dbReference>
<dbReference type="Proteomes" id="UP001595821">
    <property type="component" value="Unassembled WGS sequence"/>
</dbReference>
<dbReference type="RefSeq" id="WP_246974372.1">
    <property type="nucleotide sequence ID" value="NZ_CP095397.1"/>
</dbReference>
<sequence length="116" mass="12643">MSSDTGSTIDVEEPSRSVAPELPRLFDALSDARRCLVLAALRSTDGPIAETELASRVLEYERGTSIGEGCSEPRQVHVTLRHRHLPKLEEYGVVDRGAVFEEAYGVLESGCAVLDE</sequence>
<gene>
    <name evidence="2" type="ORF">ACFOZ7_09020</name>
</gene>
<protein>
    <recommendedName>
        <fullName evidence="1">DUF7344 domain-containing protein</fullName>
    </recommendedName>
</protein>